<comment type="caution">
    <text evidence="1">The sequence shown here is derived from an EMBL/GenBank/DDBJ whole genome shotgun (WGS) entry which is preliminary data.</text>
</comment>
<organism evidence="1 2">
    <name type="scientific">Roseateles oligotrophus</name>
    <dbReference type="NCBI Taxonomy" id="1769250"/>
    <lineage>
        <taxon>Bacteria</taxon>
        <taxon>Pseudomonadati</taxon>
        <taxon>Pseudomonadota</taxon>
        <taxon>Betaproteobacteria</taxon>
        <taxon>Burkholderiales</taxon>
        <taxon>Sphaerotilaceae</taxon>
        <taxon>Roseateles</taxon>
    </lineage>
</organism>
<dbReference type="Gene3D" id="3.30.70.1630">
    <property type="match status" value="1"/>
</dbReference>
<dbReference type="RefSeq" id="WP_184300403.1">
    <property type="nucleotide sequence ID" value="NZ_JACHLP010000005.1"/>
</dbReference>
<dbReference type="GO" id="GO:0016226">
    <property type="term" value="P:iron-sulfur cluster assembly"/>
    <property type="evidence" value="ECO:0007669"/>
    <property type="project" value="TreeGrafter"/>
</dbReference>
<dbReference type="PANTHER" id="PTHR22602">
    <property type="entry name" value="TRANSFERASE CAF17, MITOCHONDRIAL-RELATED"/>
    <property type="match status" value="1"/>
</dbReference>
<dbReference type="InterPro" id="IPR017703">
    <property type="entry name" value="YgfZ/GCV_T_CS"/>
</dbReference>
<protein>
    <submittedName>
        <fullName evidence="1">Folate-binding protein YgfZ</fullName>
    </submittedName>
</protein>
<proteinExistence type="predicted"/>
<dbReference type="Gene3D" id="2.40.30.160">
    <property type="match status" value="1"/>
</dbReference>
<accession>A0A840L6R5</accession>
<name>A0A840L6R5_9BURK</name>
<dbReference type="PANTHER" id="PTHR22602:SF0">
    <property type="entry name" value="TRANSFERASE CAF17, MITOCHONDRIAL-RELATED"/>
    <property type="match status" value="1"/>
</dbReference>
<dbReference type="AlphaFoldDB" id="A0A840L6R5"/>
<dbReference type="InterPro" id="IPR045179">
    <property type="entry name" value="YgfZ/GcvT"/>
</dbReference>
<dbReference type="Gene3D" id="3.30.70.1400">
    <property type="entry name" value="Aminomethyltransferase beta-barrel domains"/>
    <property type="match status" value="1"/>
</dbReference>
<keyword evidence="2" id="KW-1185">Reference proteome</keyword>
<dbReference type="EMBL" id="JACHLP010000005">
    <property type="protein sequence ID" value="MBB4844264.1"/>
    <property type="molecule type" value="Genomic_DNA"/>
</dbReference>
<dbReference type="NCBIfam" id="TIGR03317">
    <property type="entry name" value="ygfZ_signature"/>
    <property type="match status" value="1"/>
</dbReference>
<evidence type="ECO:0000313" key="1">
    <source>
        <dbReference type="EMBL" id="MBB4844264.1"/>
    </source>
</evidence>
<dbReference type="SUPFAM" id="SSF103025">
    <property type="entry name" value="Folate-binding domain"/>
    <property type="match status" value="1"/>
</dbReference>
<gene>
    <name evidence="1" type="ORF">HNP55_002800</name>
</gene>
<sequence>MSTSTPNTTTISGALRLTDWGLIRAEGPEAAKFLHGQLTQDFELLGPGQARLAGFCTAKGRLLATLIAWKNGPESIDLALPLELLPGILKRLSMFVLRAKCKLRDATAEQSLWGLSGAAAQAWLAEAAPAQRWGRQVTAAGATVVRLPDGTSEAGALPRFLLAQAPEAAAPALPELSAADWQWQEVQAGLAWVRAATSEAFVPQMLNLELLEGVNFKKGCYPGQEIVARSQYRGTLKRRTHLFELAGAAQIGQEIFHSEDPEQPAGLVAAAAQREGQGLLLAEVKIAALESGSLHLGAADGPALQARALPYAIPLNSEV</sequence>
<dbReference type="Proteomes" id="UP000562027">
    <property type="component" value="Unassembled WGS sequence"/>
</dbReference>
<evidence type="ECO:0000313" key="2">
    <source>
        <dbReference type="Proteomes" id="UP000562027"/>
    </source>
</evidence>
<reference evidence="1 2" key="1">
    <citation type="submission" date="2020-08" db="EMBL/GenBank/DDBJ databases">
        <title>Functional genomics of gut bacteria from endangered species of beetles.</title>
        <authorList>
            <person name="Carlos-Shanley C."/>
        </authorList>
    </citation>
    <scope>NUCLEOTIDE SEQUENCE [LARGE SCALE GENOMIC DNA]</scope>
    <source>
        <strain evidence="1 2">S00239</strain>
    </source>
</reference>